<accession>A0A147HCK6</accession>
<dbReference type="RefSeq" id="WP_058640084.1">
    <property type="nucleotide sequence ID" value="NZ_LDSL01000004.1"/>
</dbReference>
<gene>
    <name evidence="2" type="ORF">NS331_00600</name>
</gene>
<sequence>MEWLGWLQWPAFLASVVSAWLVASNDQGRRNTGFWIFLLSNGLWTAWGVFTQAWALIALQLCLAVMNVRGLRKTGDSGEAGGARRS</sequence>
<dbReference type="Proteomes" id="UP000072741">
    <property type="component" value="Unassembled WGS sequence"/>
</dbReference>
<feature type="transmembrane region" description="Helical" evidence="1">
    <location>
        <begin position="43"/>
        <end position="66"/>
    </location>
</feature>
<keyword evidence="1" id="KW-0472">Membrane</keyword>
<proteinExistence type="predicted"/>
<dbReference type="AlphaFoldDB" id="A0A147HCK6"/>
<comment type="caution">
    <text evidence="2">The sequence shown here is derived from an EMBL/GenBank/DDBJ whole genome shotgun (WGS) entry which is preliminary data.</text>
</comment>
<evidence type="ECO:0000313" key="3">
    <source>
        <dbReference type="Proteomes" id="UP000072741"/>
    </source>
</evidence>
<evidence type="ECO:0000313" key="2">
    <source>
        <dbReference type="EMBL" id="KTT27894.1"/>
    </source>
</evidence>
<keyword evidence="1" id="KW-1133">Transmembrane helix</keyword>
<name>A0A147HCK6_9BURK</name>
<organism evidence="2 3">
    <name type="scientific">Pseudacidovorax intermedius</name>
    <dbReference type="NCBI Taxonomy" id="433924"/>
    <lineage>
        <taxon>Bacteria</taxon>
        <taxon>Pseudomonadati</taxon>
        <taxon>Pseudomonadota</taxon>
        <taxon>Betaproteobacteria</taxon>
        <taxon>Burkholderiales</taxon>
        <taxon>Comamonadaceae</taxon>
        <taxon>Pseudacidovorax</taxon>
    </lineage>
</organism>
<keyword evidence="1" id="KW-0812">Transmembrane</keyword>
<protein>
    <submittedName>
        <fullName evidence="2">Amino acid transporter</fullName>
    </submittedName>
</protein>
<dbReference type="EMBL" id="LDSL01000004">
    <property type="protein sequence ID" value="KTT27894.1"/>
    <property type="molecule type" value="Genomic_DNA"/>
</dbReference>
<reference evidence="2 3" key="1">
    <citation type="journal article" date="2016" name="Front. Microbiol.">
        <title>Genomic Resource of Rice Seed Associated Bacteria.</title>
        <authorList>
            <person name="Midha S."/>
            <person name="Bansal K."/>
            <person name="Sharma S."/>
            <person name="Kumar N."/>
            <person name="Patil P.P."/>
            <person name="Chaudhry V."/>
            <person name="Patil P.B."/>
        </authorList>
    </citation>
    <scope>NUCLEOTIDE SEQUENCE [LARGE SCALE GENOMIC DNA]</scope>
    <source>
        <strain evidence="2 3">NS331</strain>
    </source>
</reference>
<keyword evidence="3" id="KW-1185">Reference proteome</keyword>
<dbReference type="OrthoDB" id="8549575at2"/>
<evidence type="ECO:0000256" key="1">
    <source>
        <dbReference type="SAM" id="Phobius"/>
    </source>
</evidence>